<dbReference type="EMBL" id="JBFOLK010000002">
    <property type="protein sequence ID" value="KAL2531748.1"/>
    <property type="molecule type" value="Genomic_DNA"/>
</dbReference>
<organism evidence="1 2">
    <name type="scientific">Abeliophyllum distichum</name>
    <dbReference type="NCBI Taxonomy" id="126358"/>
    <lineage>
        <taxon>Eukaryota</taxon>
        <taxon>Viridiplantae</taxon>
        <taxon>Streptophyta</taxon>
        <taxon>Embryophyta</taxon>
        <taxon>Tracheophyta</taxon>
        <taxon>Spermatophyta</taxon>
        <taxon>Magnoliopsida</taxon>
        <taxon>eudicotyledons</taxon>
        <taxon>Gunneridae</taxon>
        <taxon>Pentapetalae</taxon>
        <taxon>asterids</taxon>
        <taxon>lamiids</taxon>
        <taxon>Lamiales</taxon>
        <taxon>Oleaceae</taxon>
        <taxon>Forsythieae</taxon>
        <taxon>Abeliophyllum</taxon>
    </lineage>
</organism>
<evidence type="ECO:0000313" key="1">
    <source>
        <dbReference type="EMBL" id="KAL2531748.1"/>
    </source>
</evidence>
<gene>
    <name evidence="1" type="ORF">Adt_05099</name>
</gene>
<proteinExistence type="predicted"/>
<reference evidence="2" key="1">
    <citation type="submission" date="2024-07" db="EMBL/GenBank/DDBJ databases">
        <title>Two chromosome-level genome assemblies of Korean endemic species Abeliophyllum distichum and Forsythia ovata (Oleaceae).</title>
        <authorList>
            <person name="Jang H."/>
        </authorList>
    </citation>
    <scope>NUCLEOTIDE SEQUENCE [LARGE SCALE GENOMIC DNA]</scope>
</reference>
<dbReference type="Proteomes" id="UP001604336">
    <property type="component" value="Unassembled WGS sequence"/>
</dbReference>
<sequence>MGCSMRILKWTCYFHPDAETPIAPVWISFPLLLVHLHAKEFLFALSKIVGVPLRIDEATADLLRPSEARVCVEVNLEHKLPDRIWIDRGASRSFWQPIVYERLSHFCTKCRHMGHIIDHCRVEAPPVDTVVTQASKPFITPDPKPAVASASKPVVVLATKEVDTPVPIADRAGKVQPVFDIDSHVSPCLSSNENVEVSIFSDTANSIQLEVHLPGIFCRNSSDDLVGLDERQEADGFTNGRIRYGVFWNLGTTVTSIVDHPQFFHNKVEDPRLVRPVFITLVYASCSSIGRRDLRARLHQIAISVDGLWLVGRDFNVIAHNGERTATNGLWFDRCRVFWNSGTTYRIRSITSASGEVFESSETIQPSAISFFQELLSAPPQPVDHIRHVIIPRLVSDKDNL</sequence>
<dbReference type="InterPro" id="IPR040256">
    <property type="entry name" value="At4g02000-like"/>
</dbReference>
<accession>A0ABD1V363</accession>
<dbReference type="AlphaFoldDB" id="A0ABD1V363"/>
<evidence type="ECO:0000313" key="2">
    <source>
        <dbReference type="Proteomes" id="UP001604336"/>
    </source>
</evidence>
<name>A0ABD1V363_9LAMI</name>
<dbReference type="PANTHER" id="PTHR31286">
    <property type="entry name" value="GLYCINE-RICH CELL WALL STRUCTURAL PROTEIN 1.8-LIKE"/>
    <property type="match status" value="1"/>
</dbReference>
<comment type="caution">
    <text evidence="1">The sequence shown here is derived from an EMBL/GenBank/DDBJ whole genome shotgun (WGS) entry which is preliminary data.</text>
</comment>
<evidence type="ECO:0008006" key="3">
    <source>
        <dbReference type="Google" id="ProtNLM"/>
    </source>
</evidence>
<protein>
    <recommendedName>
        <fullName evidence="3">DUF4283 domain-containing protein</fullName>
    </recommendedName>
</protein>
<dbReference type="PANTHER" id="PTHR31286:SF179">
    <property type="entry name" value="RNASE H TYPE-1 DOMAIN-CONTAINING PROTEIN"/>
    <property type="match status" value="1"/>
</dbReference>
<keyword evidence="2" id="KW-1185">Reference proteome</keyword>